<feature type="domain" description="Helix-turn-helix" evidence="1">
    <location>
        <begin position="43"/>
        <end position="91"/>
    </location>
</feature>
<reference evidence="2 3" key="1">
    <citation type="submission" date="2017-12" db="EMBL/GenBank/DDBJ databases">
        <title>Taxonomic description and draft genome of Pradoshia cofamensis Gen. nov., sp. nov., a thermotolerant bacillale isolated from anterior gut of earthworm Eisenia fetida.</title>
        <authorList>
            <person name="Saha T."/>
            <person name="Chakraborty R."/>
        </authorList>
    </citation>
    <scope>NUCLEOTIDE SEQUENCE [LARGE SCALE GENOMIC DNA]</scope>
    <source>
        <strain evidence="2 3">EAG3</strain>
    </source>
</reference>
<proteinExistence type="predicted"/>
<dbReference type="EMBL" id="PKOZ01000010">
    <property type="protein sequence ID" value="PQD94397.1"/>
    <property type="molecule type" value="Genomic_DNA"/>
</dbReference>
<dbReference type="Pfam" id="PF12728">
    <property type="entry name" value="HTH_17"/>
    <property type="match status" value="1"/>
</dbReference>
<dbReference type="InterPro" id="IPR041657">
    <property type="entry name" value="HTH_17"/>
</dbReference>
<evidence type="ECO:0000313" key="3">
    <source>
        <dbReference type="Proteomes" id="UP000239663"/>
    </source>
</evidence>
<keyword evidence="3" id="KW-1185">Reference proteome</keyword>
<evidence type="ECO:0000259" key="1">
    <source>
        <dbReference type="Pfam" id="PF12728"/>
    </source>
</evidence>
<protein>
    <recommendedName>
        <fullName evidence="1">Helix-turn-helix domain-containing protein</fullName>
    </recommendedName>
</protein>
<name>A0A2S7MXB6_9BACI</name>
<evidence type="ECO:0000313" key="2">
    <source>
        <dbReference type="EMBL" id="PQD94397.1"/>
    </source>
</evidence>
<accession>A0A2S7MXB6</accession>
<dbReference type="AlphaFoldDB" id="A0A2S7MXB6"/>
<dbReference type="Proteomes" id="UP000239663">
    <property type="component" value="Unassembled WGS sequence"/>
</dbReference>
<gene>
    <name evidence="2" type="ORF">CYL18_14370</name>
</gene>
<dbReference type="RefSeq" id="WP_104850228.1">
    <property type="nucleotide sequence ID" value="NZ_PKOZ01000010.1"/>
</dbReference>
<dbReference type="OrthoDB" id="2167122at2"/>
<comment type="caution">
    <text evidence="2">The sequence shown here is derived from an EMBL/GenBank/DDBJ whole genome shotgun (WGS) entry which is preliminary data.</text>
</comment>
<organism evidence="2 3">
    <name type="scientific">Pradoshia eiseniae</name>
    <dbReference type="NCBI Taxonomy" id="2064768"/>
    <lineage>
        <taxon>Bacteria</taxon>
        <taxon>Bacillati</taxon>
        <taxon>Bacillota</taxon>
        <taxon>Bacilli</taxon>
        <taxon>Bacillales</taxon>
        <taxon>Bacillaceae</taxon>
        <taxon>Pradoshia</taxon>
    </lineage>
</organism>
<sequence length="110" mass="13496">MKYKKWGELLLITLKIDEEELKELYLQRVEEHLKELETDVFFMNSKQLSAYLNMSWKTIVTHLLYEDDFPKVRLGAKWLFNKKEVQEYMDKYYVEVRNNGGDFLSYKRRD</sequence>